<name>A0ACB8GET0_9SAUR</name>
<evidence type="ECO:0000313" key="2">
    <source>
        <dbReference type="Proteomes" id="UP000827872"/>
    </source>
</evidence>
<dbReference type="Proteomes" id="UP000827872">
    <property type="component" value="Linkage Group LG01"/>
</dbReference>
<evidence type="ECO:0000313" key="1">
    <source>
        <dbReference type="EMBL" id="KAH8018113.1"/>
    </source>
</evidence>
<protein>
    <submittedName>
        <fullName evidence="1">Uncharacterized protein</fullName>
    </submittedName>
</protein>
<dbReference type="EMBL" id="CM037614">
    <property type="protein sequence ID" value="KAH8018113.1"/>
    <property type="molecule type" value="Genomic_DNA"/>
</dbReference>
<keyword evidence="2" id="KW-1185">Reference proteome</keyword>
<reference evidence="1" key="1">
    <citation type="submission" date="2021-08" db="EMBL/GenBank/DDBJ databases">
        <title>The first chromosome-level gecko genome reveals the dynamic sex chromosomes of Neotropical dwarf geckos (Sphaerodactylidae: Sphaerodactylus).</title>
        <authorList>
            <person name="Pinto B.J."/>
            <person name="Keating S.E."/>
            <person name="Gamble T."/>
        </authorList>
    </citation>
    <scope>NUCLEOTIDE SEQUENCE</scope>
    <source>
        <strain evidence="1">TG3544</strain>
    </source>
</reference>
<sequence>MERCGGDYEDEIEQVPEVGALLDGAVAGWYVGLYKGRAPELRSLPCFMLALQQQCEDPFEEEKARARLQQIRQGSRSVRGTSPACSVKEAGESLYAWQRQLALCGREGHKMAMFPSKKPDPPVVPASGAAKARAAKGPERKSPFRKGSGLQVELREVSLASKEAGGPESSEELAGNDNDLA</sequence>
<comment type="caution">
    <text evidence="1">The sequence shown here is derived from an EMBL/GenBank/DDBJ whole genome shotgun (WGS) entry which is preliminary data.</text>
</comment>
<accession>A0ACB8GET0</accession>
<gene>
    <name evidence="1" type="ORF">K3G42_033691</name>
</gene>
<organism evidence="1 2">
    <name type="scientific">Sphaerodactylus townsendi</name>
    <dbReference type="NCBI Taxonomy" id="933632"/>
    <lineage>
        <taxon>Eukaryota</taxon>
        <taxon>Metazoa</taxon>
        <taxon>Chordata</taxon>
        <taxon>Craniata</taxon>
        <taxon>Vertebrata</taxon>
        <taxon>Euteleostomi</taxon>
        <taxon>Lepidosauria</taxon>
        <taxon>Squamata</taxon>
        <taxon>Bifurcata</taxon>
        <taxon>Gekkota</taxon>
        <taxon>Sphaerodactylidae</taxon>
        <taxon>Sphaerodactylus</taxon>
    </lineage>
</organism>
<proteinExistence type="predicted"/>